<dbReference type="Gene3D" id="3.40.50.2000">
    <property type="entry name" value="Glycogen Phosphorylase B"/>
    <property type="match status" value="2"/>
</dbReference>
<accession>A0A1C9W9D2</accession>
<dbReference type="AlphaFoldDB" id="A0A1C9W9D2"/>
<dbReference type="Pfam" id="PF13439">
    <property type="entry name" value="Glyco_transf_4"/>
    <property type="match status" value="1"/>
</dbReference>
<dbReference type="SUPFAM" id="SSF53756">
    <property type="entry name" value="UDP-Glycosyltransferase/glycogen phosphorylase"/>
    <property type="match status" value="1"/>
</dbReference>
<evidence type="ECO:0000259" key="1">
    <source>
        <dbReference type="Pfam" id="PF00534"/>
    </source>
</evidence>
<dbReference type="PANTHER" id="PTHR45947:SF3">
    <property type="entry name" value="SULFOQUINOVOSYL TRANSFERASE SQD2"/>
    <property type="match status" value="1"/>
</dbReference>
<dbReference type="Proteomes" id="UP000095672">
    <property type="component" value="Chromosome"/>
</dbReference>
<keyword evidence="4" id="KW-1185">Reference proteome</keyword>
<dbReference type="EMBL" id="CP014143">
    <property type="protein sequence ID" value="AOS97766.1"/>
    <property type="molecule type" value="Genomic_DNA"/>
</dbReference>
<dbReference type="InterPro" id="IPR001296">
    <property type="entry name" value="Glyco_trans_1"/>
</dbReference>
<keyword evidence="3" id="KW-0808">Transferase</keyword>
<evidence type="ECO:0000259" key="2">
    <source>
        <dbReference type="Pfam" id="PF13439"/>
    </source>
</evidence>
<feature type="domain" description="Glycosyltransferase subfamily 4-like N-terminal" evidence="2">
    <location>
        <begin position="15"/>
        <end position="191"/>
    </location>
</feature>
<dbReference type="Pfam" id="PF00534">
    <property type="entry name" value="Glycos_transf_1"/>
    <property type="match status" value="1"/>
</dbReference>
<dbReference type="PANTHER" id="PTHR45947">
    <property type="entry name" value="SULFOQUINOVOSYL TRANSFERASE SQD2"/>
    <property type="match status" value="1"/>
</dbReference>
<dbReference type="STRING" id="1769779.AUP74_02363"/>
<sequence>MNKILIISVDFFPKIGGISLMTHHLANGFCQNGWEVSVLAPADALIPADYSALYSLVVDRESNPKRRANLEGLRERRRIFDFLCSLGEFDHVLLLHPFYYGPAALDYARSIQATISCYFHGFELKSQLLHRDKLVQRVLGKFSPIKTLRQSTLCLAKSVDYVFTNSSETAEIVRPVRSSNVVITGCGLDVETYREKLMEPKVSSLKSGIVEQGMTLGFVGRIVESKNLEFLIDLLRHLPSYKLLVVGDGPKKKELQKRAKVSGVGDRITWAGRVSEDGKWEAIDKMDLLCLPSRKLNKGQVEGFGIVMLEATLRGIPVAVSHEGGMRDFILEKNGIYLDINNKKNSADKIQSFFQDGGEVLRTVSRAQKLLGESLTYDKIAEGLIELLQSSQLDAEEDKVVA</sequence>
<dbReference type="InterPro" id="IPR028098">
    <property type="entry name" value="Glyco_trans_4-like_N"/>
</dbReference>
<organism evidence="3 4">
    <name type="scientific">Microbulbifer aggregans</name>
    <dbReference type="NCBI Taxonomy" id="1769779"/>
    <lineage>
        <taxon>Bacteria</taxon>
        <taxon>Pseudomonadati</taxon>
        <taxon>Pseudomonadota</taxon>
        <taxon>Gammaproteobacteria</taxon>
        <taxon>Cellvibrionales</taxon>
        <taxon>Microbulbiferaceae</taxon>
        <taxon>Microbulbifer</taxon>
    </lineage>
</organism>
<name>A0A1C9W9D2_9GAMM</name>
<gene>
    <name evidence="3" type="primary">pimB_2</name>
    <name evidence="3" type="ORF">AUP74_02363</name>
</gene>
<reference evidence="4" key="1">
    <citation type="submission" date="2016-01" db="EMBL/GenBank/DDBJ databases">
        <title>Complete genome sequence of Microbulbifer sp. CCB-MM1, a halophile isolated from Matang Mangrove Forest, Perak.</title>
        <authorList>
            <person name="Moh T.H."/>
            <person name="Dinesh B."/>
            <person name="Lau N.-S."/>
            <person name="Go F."/>
            <person name="Alexander Chong S.-C."/>
        </authorList>
    </citation>
    <scope>NUCLEOTIDE SEQUENCE [LARGE SCALE GENOMIC DNA]</scope>
    <source>
        <strain evidence="4">CCB-MM1</strain>
    </source>
</reference>
<dbReference type="CDD" id="cd03801">
    <property type="entry name" value="GT4_PimA-like"/>
    <property type="match status" value="1"/>
</dbReference>
<dbReference type="EC" id="2.4.1.345" evidence="3"/>
<dbReference type="InterPro" id="IPR050194">
    <property type="entry name" value="Glycosyltransferase_grp1"/>
</dbReference>
<proteinExistence type="predicted"/>
<protein>
    <submittedName>
        <fullName evidence="3">GDP-mannose-dependent alpha-(1-6)-phosphatidylinositol monomannoside mannosyltransferase</fullName>
        <ecNumber evidence="3">2.4.1.345</ecNumber>
    </submittedName>
</protein>
<feature type="domain" description="Glycosyl transferase family 1" evidence="1">
    <location>
        <begin position="207"/>
        <end position="367"/>
    </location>
</feature>
<dbReference type="RefSeq" id="WP_069947729.1">
    <property type="nucleotide sequence ID" value="NZ_CP014143.1"/>
</dbReference>
<dbReference type="GO" id="GO:0043750">
    <property type="term" value="F:phosphatidylinositol alpha-mannosyltransferase activity"/>
    <property type="evidence" value="ECO:0007669"/>
    <property type="project" value="UniProtKB-EC"/>
</dbReference>
<dbReference type="OrthoDB" id="4611853at2"/>
<dbReference type="KEGG" id="micc:AUP74_02363"/>
<evidence type="ECO:0000313" key="4">
    <source>
        <dbReference type="Proteomes" id="UP000095672"/>
    </source>
</evidence>
<evidence type="ECO:0000313" key="3">
    <source>
        <dbReference type="EMBL" id="AOS97766.1"/>
    </source>
</evidence>
<keyword evidence="3" id="KW-0328">Glycosyltransferase</keyword>